<dbReference type="InterPro" id="IPR038765">
    <property type="entry name" value="Papain-like_cys_pep_sf"/>
</dbReference>
<evidence type="ECO:0007829" key="3">
    <source>
        <dbReference type="PDB" id="3L9A"/>
    </source>
</evidence>
<reference evidence="3" key="2">
    <citation type="submission" date="2010-01" db="PDB data bank">
        <title>Structure of the C-terminal domain from a Streptococcus mutans hypothetical.</title>
        <authorList>
            <person name="Singer A.U."/>
            <person name="Cuff M.E."/>
            <person name="Xu X."/>
            <person name="Cui H."/>
            <person name="Edwards A.M."/>
            <person name="Savchenko A."/>
        </authorList>
    </citation>
    <scope>X-RAY CRYSTALLOGRAPHY (1.30 ANGSTROMS) OF 152-239</scope>
</reference>
<accession>A2V8B8</accession>
<sequence length="239" mass="26919">MVKKSYVINWARDLANRGVGVNYDGAFGSQCVDLPFWILGKFFGRPISGNAIDLLNSAKAAGYQVIYDAPGVNPRVGDIFVMHSIAYDGKDYGHTGLVIEDSDGHSIKTIEQNVDGNADNLYVGGPARYRTRSFNGIIGWIRPPYENEILENKREETDMRDFFVITNSEYTFAGVHYAKGAVLHVSPTQKRAFWVIADQENFIKQVNKNIEYVEKNASPAFLQRIVEIYQVKFEGKNVH</sequence>
<protein>
    <recommendedName>
        <fullName evidence="1">Peptidase C51 domain-containing protein</fullName>
    </recommendedName>
</protein>
<dbReference type="AlphaFoldDB" id="A2V8B8"/>
<dbReference type="SMR" id="A2V8B8"/>
<feature type="domain" description="Peptidase C51" evidence="1">
    <location>
        <begin position="6"/>
        <end position="142"/>
    </location>
</feature>
<dbReference type="Pfam" id="PF05257">
    <property type="entry name" value="CHAP"/>
    <property type="match status" value="1"/>
</dbReference>
<dbReference type="InterPro" id="IPR007921">
    <property type="entry name" value="CHAP_dom"/>
</dbReference>
<evidence type="ECO:0000313" key="2">
    <source>
        <dbReference type="EMBL" id="BAF47173.1"/>
    </source>
</evidence>
<dbReference type="Gene3D" id="3.90.1720.10">
    <property type="entry name" value="endopeptidase domain like (from Nostoc punctiforme)"/>
    <property type="match status" value="1"/>
</dbReference>
<dbReference type="PROSITE" id="PS50911">
    <property type="entry name" value="CHAP"/>
    <property type="match status" value="1"/>
</dbReference>
<dbReference type="PDB" id="3L9A">
    <property type="method" value="X-ray"/>
    <property type="resolution" value="1.30 A"/>
    <property type="chains" value="X=152-239"/>
</dbReference>
<name>A2V8B8_STRMG</name>
<evidence type="ECO:0000259" key="1">
    <source>
        <dbReference type="PROSITE" id="PS50911"/>
    </source>
</evidence>
<keyword evidence="3" id="KW-0002">3D-structure</keyword>
<dbReference type="EMBL" id="AB294197">
    <property type="protein sequence ID" value="BAF47173.1"/>
    <property type="molecule type" value="Genomic_DNA"/>
</dbReference>
<dbReference type="Gene3D" id="3.30.720.180">
    <property type="match status" value="1"/>
</dbReference>
<proteinExistence type="evidence at protein level"/>
<dbReference type="SUPFAM" id="SSF54001">
    <property type="entry name" value="Cysteine proteinases"/>
    <property type="match status" value="1"/>
</dbReference>
<organism evidence="2">
    <name type="scientific">Streptococcus mutans</name>
    <dbReference type="NCBI Taxonomy" id="1309"/>
    <lineage>
        <taxon>Bacteria</taxon>
        <taxon>Bacillati</taxon>
        <taxon>Bacillota</taxon>
        <taxon>Bacilli</taxon>
        <taxon>Lactobacillales</taxon>
        <taxon>Streptococcaceae</taxon>
        <taxon>Streptococcus</taxon>
    </lineage>
</organism>
<reference evidence="2" key="1">
    <citation type="submission" date="2007-02" db="EMBL/GenBank/DDBJ databases">
        <title>rgp genes in Streptococcus mutans serotype k.</title>
        <authorList>
            <person name="Sato Y."/>
            <person name="Okamoto-Shibayama K."/>
        </authorList>
    </citation>
    <scope>NUCLEOTIDE SEQUENCE</scope>
    <source>
        <strain evidence="2">OM98x</strain>
    </source>
</reference>
<dbReference type="PDBsum" id="3L9A"/>
<dbReference type="EvolutionaryTrace" id="A2V8B8"/>